<proteinExistence type="inferred from homology"/>
<dbReference type="PRINTS" id="PR00081">
    <property type="entry name" value="GDHRDH"/>
</dbReference>
<evidence type="ECO:0000256" key="3">
    <source>
        <dbReference type="ARBA" id="ARBA00023002"/>
    </source>
</evidence>
<feature type="domain" description="Ketoreductase" evidence="4">
    <location>
        <begin position="13"/>
        <end position="200"/>
    </location>
</feature>
<dbReference type="Gene3D" id="3.40.50.720">
    <property type="entry name" value="NAD(P)-binding Rossmann-like Domain"/>
    <property type="match status" value="1"/>
</dbReference>
<reference evidence="7 8" key="1">
    <citation type="journal article" date="2018" name="BMC Genomics">
        <title>Genomic evidence for intraspecific hybridization in a clonal and extremely halotolerant yeast.</title>
        <authorList>
            <person name="Gostincar C."/>
            <person name="Stajich J.E."/>
            <person name="Zupancic J."/>
            <person name="Zalar P."/>
            <person name="Gunde-Cimerman N."/>
        </authorList>
    </citation>
    <scope>NUCLEOTIDE SEQUENCE [LARGE SCALE GENOMIC DNA]</scope>
    <source>
        <strain evidence="6 8">EXF-6651</strain>
        <strain evidence="5 7">EXF-6669</strain>
    </source>
</reference>
<dbReference type="InterPro" id="IPR002347">
    <property type="entry name" value="SDR_fam"/>
</dbReference>
<evidence type="ECO:0000313" key="8">
    <source>
        <dbReference type="Proteomes" id="UP000276864"/>
    </source>
</evidence>
<gene>
    <name evidence="6" type="ORF">D0866_13189</name>
    <name evidence="5" type="ORF">D0867_08414</name>
</gene>
<dbReference type="PROSITE" id="PS00061">
    <property type="entry name" value="ADH_SHORT"/>
    <property type="match status" value="1"/>
</dbReference>
<dbReference type="OrthoDB" id="47007at2759"/>
<dbReference type="InterPro" id="IPR020904">
    <property type="entry name" value="Sc_DH/Rdtase_CS"/>
</dbReference>
<dbReference type="VEuPathDB" id="FungiDB:BTJ68_00346"/>
<dbReference type="AlphaFoldDB" id="A0A3M6ZTI9"/>
<dbReference type="Proteomes" id="UP000276864">
    <property type="component" value="Unassembled WGS sequence"/>
</dbReference>
<evidence type="ECO:0000256" key="2">
    <source>
        <dbReference type="ARBA" id="ARBA00022857"/>
    </source>
</evidence>
<evidence type="ECO:0000259" key="4">
    <source>
        <dbReference type="SMART" id="SM00822"/>
    </source>
</evidence>
<evidence type="ECO:0000256" key="1">
    <source>
        <dbReference type="ARBA" id="ARBA00006484"/>
    </source>
</evidence>
<evidence type="ECO:0000313" key="7">
    <source>
        <dbReference type="Proteomes" id="UP000271337"/>
    </source>
</evidence>
<comment type="similarity">
    <text evidence="1">Belongs to the short-chain dehydrogenases/reductases (SDR) family.</text>
</comment>
<sequence>MTGTSQPRSLEGKVAIVTGASRGIGEAIAFDLAARGAKVAITYSSDRSKKGADALVSRIRSEANGSAIDVQCDLKSPEAPKQIVDATTKAFGPHIDILVNNAAIISDKLAQDITAEHFDDMFYTNVRAPLFMLQAVLPHLRRPGRIINISSVGGRQGFPGVSAYAATKAALEGFTRSWAAELGKDGTTVNAVNPGPVQSEMLDQVDPKIVEPQFQATPVQNRSGKPEEIAEIVGFLAEPRSSWISAQCISASGGYAQYLRYRTKATWAVYQR</sequence>
<keyword evidence="3" id="KW-0560">Oxidoreductase</keyword>
<organism evidence="6 8">
    <name type="scientific">Hortaea werneckii</name>
    <name type="common">Black yeast</name>
    <name type="synonym">Cladosporium werneckii</name>
    <dbReference type="NCBI Taxonomy" id="91943"/>
    <lineage>
        <taxon>Eukaryota</taxon>
        <taxon>Fungi</taxon>
        <taxon>Dikarya</taxon>
        <taxon>Ascomycota</taxon>
        <taxon>Pezizomycotina</taxon>
        <taxon>Dothideomycetes</taxon>
        <taxon>Dothideomycetidae</taxon>
        <taxon>Mycosphaerellales</taxon>
        <taxon>Teratosphaeriaceae</taxon>
        <taxon>Hortaea</taxon>
    </lineage>
</organism>
<keyword evidence="2" id="KW-0521">NADP</keyword>
<dbReference type="PRINTS" id="PR00080">
    <property type="entry name" value="SDRFAMILY"/>
</dbReference>
<protein>
    <recommendedName>
        <fullName evidence="4">Ketoreductase domain-containing protein</fullName>
    </recommendedName>
</protein>
<dbReference type="SUPFAM" id="SSF51735">
    <property type="entry name" value="NAD(P)-binding Rossmann-fold domains"/>
    <property type="match status" value="1"/>
</dbReference>
<accession>A0A3M6ZTI9</accession>
<evidence type="ECO:0000313" key="6">
    <source>
        <dbReference type="EMBL" id="RMY18390.1"/>
    </source>
</evidence>
<dbReference type="PANTHER" id="PTHR43639">
    <property type="entry name" value="OXIDOREDUCTASE, SHORT-CHAIN DEHYDROGENASE/REDUCTASE FAMILY (AFU_ORTHOLOGUE AFUA_5G02870)"/>
    <property type="match status" value="1"/>
</dbReference>
<dbReference type="SMART" id="SM00822">
    <property type="entry name" value="PKS_KR"/>
    <property type="match status" value="1"/>
</dbReference>
<evidence type="ECO:0000313" key="5">
    <source>
        <dbReference type="EMBL" id="RMY10394.1"/>
    </source>
</evidence>
<dbReference type="InterPro" id="IPR036291">
    <property type="entry name" value="NAD(P)-bd_dom_sf"/>
</dbReference>
<dbReference type="EMBL" id="QWIM01002080">
    <property type="protein sequence ID" value="RMY18390.1"/>
    <property type="molecule type" value="Genomic_DNA"/>
</dbReference>
<dbReference type="EMBL" id="QWIL01000940">
    <property type="protein sequence ID" value="RMY10394.1"/>
    <property type="molecule type" value="Genomic_DNA"/>
</dbReference>
<dbReference type="PANTHER" id="PTHR43639:SF1">
    <property type="entry name" value="SHORT-CHAIN DEHYDROGENASE_REDUCTASE FAMILY PROTEIN"/>
    <property type="match status" value="1"/>
</dbReference>
<dbReference type="Proteomes" id="UP000271337">
    <property type="component" value="Unassembled WGS sequence"/>
</dbReference>
<dbReference type="Pfam" id="PF13561">
    <property type="entry name" value="adh_short_C2"/>
    <property type="match status" value="1"/>
</dbReference>
<name>A0A3M6ZTI9_HORWE</name>
<comment type="caution">
    <text evidence="6">The sequence shown here is derived from an EMBL/GenBank/DDBJ whole genome shotgun (WGS) entry which is preliminary data.</text>
</comment>
<dbReference type="FunFam" id="3.40.50.720:FF:000374">
    <property type="entry name" value="3-oxoacyl-(Acyl-carrier-protein) reductase"/>
    <property type="match status" value="1"/>
</dbReference>
<dbReference type="GO" id="GO:0016491">
    <property type="term" value="F:oxidoreductase activity"/>
    <property type="evidence" value="ECO:0007669"/>
    <property type="project" value="UniProtKB-KW"/>
</dbReference>
<dbReference type="InterPro" id="IPR057326">
    <property type="entry name" value="KR_dom"/>
</dbReference>